<dbReference type="EMBL" id="JAMZMK010011356">
    <property type="protein sequence ID" value="KAI7727541.1"/>
    <property type="molecule type" value="Genomic_DNA"/>
</dbReference>
<accession>A0AAD5G4S9</accession>
<dbReference type="AlphaFoldDB" id="A0AAD5G4S9"/>
<dbReference type="GO" id="GO:0048364">
    <property type="term" value="P:root development"/>
    <property type="evidence" value="ECO:0007669"/>
    <property type="project" value="TreeGrafter"/>
</dbReference>
<evidence type="ECO:0000259" key="1">
    <source>
        <dbReference type="Pfam" id="PF13020"/>
    </source>
</evidence>
<dbReference type="PANTHER" id="PTHR32387">
    <property type="entry name" value="WU:FJ29H11"/>
    <property type="match status" value="1"/>
</dbReference>
<dbReference type="GO" id="GO:0010305">
    <property type="term" value="P:leaf vascular tissue pattern formation"/>
    <property type="evidence" value="ECO:0007669"/>
    <property type="project" value="TreeGrafter"/>
</dbReference>
<comment type="caution">
    <text evidence="2">The sequence shown here is derived from an EMBL/GenBank/DDBJ whole genome shotgun (WGS) entry which is preliminary data.</text>
</comment>
<dbReference type="PANTHER" id="PTHR32387:SF16">
    <property type="entry name" value="HISTIDINE KINASE_HSP90-LIKE ATPASE SUPERFAMILY"/>
    <property type="match status" value="1"/>
</dbReference>
<sequence length="849" mass="97218">REHIVSEVYSKAFILTNHGFVIPSEVAIHFNNDFGNPIDINRLISGIDIKWYEVDKSYLTYSSLHNWRSFFMEVGVTDFVQIVQVEKTVPFSSQFFLTNMMWEKVIIPPGSTVSDWESRELVELLAKVSLSGDQGKCKYLLEVFDEIWDDYFSDKVEVFCSIDGYIKPFKSSIVSVFNDVQWVVSSLDDGLYYPKGLFYNCEAVCMVLGNNAPCAVPKIRSAKLVTSIGFKTNVTLHDALYVLEIWNRSNKRFKASISQMSRFYSFIWKELLSSDQKSMAILSRKSFIFVPSSSVSSNKVVSGVLLSPQEVYWHDNMIHIGRKQSKMLCNIYPSFRHFFVNECGVKENPPLLEYFEFLHQLSTANTPLEAAKKVFDIFVMWSDGLKSGVLSSEDIEVLKKKLKRQKMKVLPTARDKWVSLHSSFGLVCWCDDEKLANEFEELNNINFFYLCELTDKEKEMLEVKVSFLMKHIGIPALSEVVTREAIYDGLVDNSYKVSLLRWALPYAQRYISNTYPERYHQLKLSGSEKINRLQVVVVEVLYFQNVIKRSKLTSKKRHDTICLLQDEILYVTCDSDSHPVFMELSRFLINGDPEIHLANFLHVITTMAESGSTEDQIERFILNSQKVPKLSDDEPIWSIQSLGVKSVNMVTTDSFPQINRKWPTIDEVEIIEASSSLNHVGQGGTSAVDSLSVEHDLVDQDGSLGFSQKNQLSHGSVNVKQAFLTGRRGEELAFNYYKNMGIKVVKWVNEVSETGLPYDIEVCDDENRKEYIEVKTTSSKRKDWFEISVGEWQFAVKKGESFSIVRVVLLGNNRARVAVFKNPARLCQLGQLKLAVLMSEKLKDEFVLC</sequence>
<dbReference type="GO" id="GO:0009793">
    <property type="term" value="P:embryo development ending in seed dormancy"/>
    <property type="evidence" value="ECO:0007669"/>
    <property type="project" value="TreeGrafter"/>
</dbReference>
<gene>
    <name evidence="2" type="ORF">M8C21_003845</name>
</gene>
<name>A0AAD5G4S9_AMBAR</name>
<dbReference type="InterPro" id="IPR052957">
    <property type="entry name" value="Auxin_embryo_med"/>
</dbReference>
<organism evidence="2 3">
    <name type="scientific">Ambrosia artemisiifolia</name>
    <name type="common">Common ragweed</name>
    <dbReference type="NCBI Taxonomy" id="4212"/>
    <lineage>
        <taxon>Eukaryota</taxon>
        <taxon>Viridiplantae</taxon>
        <taxon>Streptophyta</taxon>
        <taxon>Embryophyta</taxon>
        <taxon>Tracheophyta</taxon>
        <taxon>Spermatophyta</taxon>
        <taxon>Magnoliopsida</taxon>
        <taxon>eudicotyledons</taxon>
        <taxon>Gunneridae</taxon>
        <taxon>Pentapetalae</taxon>
        <taxon>asterids</taxon>
        <taxon>campanulids</taxon>
        <taxon>Asterales</taxon>
        <taxon>Asteraceae</taxon>
        <taxon>Asteroideae</taxon>
        <taxon>Heliantheae alliance</taxon>
        <taxon>Heliantheae</taxon>
        <taxon>Ambrosia</taxon>
    </lineage>
</organism>
<dbReference type="InterPro" id="IPR024975">
    <property type="entry name" value="NOV_C"/>
</dbReference>
<dbReference type="GO" id="GO:0005634">
    <property type="term" value="C:nucleus"/>
    <property type="evidence" value="ECO:0007669"/>
    <property type="project" value="TreeGrafter"/>
</dbReference>
<dbReference type="Pfam" id="PF13020">
    <property type="entry name" value="NOV_C"/>
    <property type="match status" value="1"/>
</dbReference>
<proteinExistence type="predicted"/>
<dbReference type="Proteomes" id="UP001206925">
    <property type="component" value="Unassembled WGS sequence"/>
</dbReference>
<evidence type="ECO:0000313" key="3">
    <source>
        <dbReference type="Proteomes" id="UP001206925"/>
    </source>
</evidence>
<feature type="non-terminal residue" evidence="2">
    <location>
        <position position="1"/>
    </location>
</feature>
<feature type="domain" description="Protein NO VEIN C-terminal" evidence="1">
    <location>
        <begin position="729"/>
        <end position="814"/>
    </location>
</feature>
<evidence type="ECO:0000313" key="2">
    <source>
        <dbReference type="EMBL" id="KAI7727541.1"/>
    </source>
</evidence>
<protein>
    <recommendedName>
        <fullName evidence="1">Protein NO VEIN C-terminal domain-containing protein</fullName>
    </recommendedName>
</protein>
<reference evidence="2" key="1">
    <citation type="submission" date="2022-06" db="EMBL/GenBank/DDBJ databases">
        <title>Uncovering the hologenomic basis of an extraordinary plant invasion.</title>
        <authorList>
            <person name="Bieker V.C."/>
            <person name="Martin M.D."/>
            <person name="Gilbert T."/>
            <person name="Hodgins K."/>
            <person name="Battlay P."/>
            <person name="Petersen B."/>
            <person name="Wilson J."/>
        </authorList>
    </citation>
    <scope>NUCLEOTIDE SEQUENCE</scope>
    <source>
        <strain evidence="2">AA19_3_7</strain>
        <tissue evidence="2">Leaf</tissue>
    </source>
</reference>
<keyword evidence="3" id="KW-1185">Reference proteome</keyword>